<dbReference type="CDD" id="cd24063">
    <property type="entry name" value="ASKHA_NBD_ROK_ApGLK-like"/>
    <property type="match status" value="1"/>
</dbReference>
<comment type="caution">
    <text evidence="1">The sequence shown here is derived from an EMBL/GenBank/DDBJ whole genome shotgun (WGS) entry which is preliminary data.</text>
</comment>
<proteinExistence type="predicted"/>
<dbReference type="InterPro" id="IPR000600">
    <property type="entry name" value="ROK"/>
</dbReference>
<protein>
    <submittedName>
        <fullName evidence="1">ROK family protein</fullName>
    </submittedName>
</protein>
<name>A0A7C2FGI0_9CREN</name>
<dbReference type="GO" id="GO:0008761">
    <property type="term" value="F:UDP-N-acetylglucosamine 2-epimerase activity"/>
    <property type="evidence" value="ECO:0007669"/>
    <property type="project" value="TreeGrafter"/>
</dbReference>
<dbReference type="PANTHER" id="PTHR18964:SF149">
    <property type="entry name" value="BIFUNCTIONAL UDP-N-ACETYLGLUCOSAMINE 2-EPIMERASE_N-ACETYLMANNOSAMINE KINASE"/>
    <property type="match status" value="1"/>
</dbReference>
<evidence type="ECO:0000313" key="1">
    <source>
        <dbReference type="EMBL" id="HEF87000.1"/>
    </source>
</evidence>
<dbReference type="AlphaFoldDB" id="A0A7C2FGI0"/>
<dbReference type="EMBL" id="DSJT01000005">
    <property type="protein sequence ID" value="HEF87000.1"/>
    <property type="molecule type" value="Genomic_DNA"/>
</dbReference>
<accession>A0A7C2FGI0</accession>
<dbReference type="SUPFAM" id="SSF53067">
    <property type="entry name" value="Actin-like ATPase domain"/>
    <property type="match status" value="1"/>
</dbReference>
<organism evidence="1">
    <name type="scientific">Thermosphaera aggregans</name>
    <dbReference type="NCBI Taxonomy" id="54254"/>
    <lineage>
        <taxon>Archaea</taxon>
        <taxon>Thermoproteota</taxon>
        <taxon>Thermoprotei</taxon>
        <taxon>Desulfurococcales</taxon>
        <taxon>Desulfurococcaceae</taxon>
        <taxon>Thermosphaera</taxon>
    </lineage>
</organism>
<sequence length="322" mass="35080">MKYYLAVDLGASKTRIAVCSKDTIVEKTVEITPKQGDEYTIARFIWETVRKRFPTYIENIEAVGVASIGPLDIKKGVAVNPTNLPFKEIKLLEPLTTYFGTRVLVANDAVAAAWGEKNYGLGKQFKNIVYLTLSTGVGAGVIVDNHLLIGKEGNAHEVGHIIIDFNSELECGCGGRGHWEAFAGGINIPRVAKWLASKHKISSELFEFLLKHPEATAKDVFEYCRRGDRLGMLVVDLYVKASRAGIASIINTYDPELLVLGGGVFLNNQDILFEKIVSGLENDVVTSMPVIKPTAFGDDVGLYGALALAANPPRELLEVQGV</sequence>
<dbReference type="Gene3D" id="3.30.420.40">
    <property type="match status" value="2"/>
</dbReference>
<dbReference type="PANTHER" id="PTHR18964">
    <property type="entry name" value="ROK (REPRESSOR, ORF, KINASE) FAMILY"/>
    <property type="match status" value="1"/>
</dbReference>
<dbReference type="GO" id="GO:0009384">
    <property type="term" value="F:N-acylmannosamine kinase activity"/>
    <property type="evidence" value="ECO:0007669"/>
    <property type="project" value="TreeGrafter"/>
</dbReference>
<gene>
    <name evidence="1" type="ORF">ENP55_01575</name>
</gene>
<dbReference type="Pfam" id="PF00480">
    <property type="entry name" value="ROK"/>
    <property type="match status" value="1"/>
</dbReference>
<reference evidence="1" key="1">
    <citation type="journal article" date="2020" name="mSystems">
        <title>Genome- and Community-Level Interaction Insights into Carbon Utilization and Element Cycling Functions of Hydrothermarchaeota in Hydrothermal Sediment.</title>
        <authorList>
            <person name="Zhou Z."/>
            <person name="Liu Y."/>
            <person name="Xu W."/>
            <person name="Pan J."/>
            <person name="Luo Z.H."/>
            <person name="Li M."/>
        </authorList>
    </citation>
    <scope>NUCLEOTIDE SEQUENCE [LARGE SCALE GENOMIC DNA]</scope>
    <source>
        <strain evidence="1">SpSt-23</strain>
    </source>
</reference>
<dbReference type="InterPro" id="IPR043129">
    <property type="entry name" value="ATPase_NBD"/>
</dbReference>